<gene>
    <name evidence="1" type="ORF">BT96DRAFT_941253</name>
</gene>
<name>A0A6A4HGG0_9AGAR</name>
<keyword evidence="2" id="KW-1185">Reference proteome</keyword>
<evidence type="ECO:0000313" key="2">
    <source>
        <dbReference type="Proteomes" id="UP000799118"/>
    </source>
</evidence>
<dbReference type="EMBL" id="ML769504">
    <property type="protein sequence ID" value="KAE9397006.1"/>
    <property type="molecule type" value="Genomic_DNA"/>
</dbReference>
<protein>
    <submittedName>
        <fullName evidence="1">Uncharacterized protein</fullName>
    </submittedName>
</protein>
<organism evidence="1 2">
    <name type="scientific">Gymnopus androsaceus JB14</name>
    <dbReference type="NCBI Taxonomy" id="1447944"/>
    <lineage>
        <taxon>Eukaryota</taxon>
        <taxon>Fungi</taxon>
        <taxon>Dikarya</taxon>
        <taxon>Basidiomycota</taxon>
        <taxon>Agaricomycotina</taxon>
        <taxon>Agaricomycetes</taxon>
        <taxon>Agaricomycetidae</taxon>
        <taxon>Agaricales</taxon>
        <taxon>Marasmiineae</taxon>
        <taxon>Omphalotaceae</taxon>
        <taxon>Gymnopus</taxon>
    </lineage>
</organism>
<proteinExistence type="predicted"/>
<evidence type="ECO:0000313" key="1">
    <source>
        <dbReference type="EMBL" id="KAE9397006.1"/>
    </source>
</evidence>
<accession>A0A6A4HGG0</accession>
<sequence>MPPLWLTNMENKSPSEAWLLLLLNHNLGKHQLWSRNSSNRANNLMVPFPSPWNSIQASGKPPSSLAPSATPLSLLRDNKVFTQAHCTQADQPLTGIFEMLASWLWLHLSIALSRQPVKQPSAPTKNMREVDNADTELKGGWGDPNKAQMHSYTEPFMLKPIANNLVASTLKNRLKTFIPIAYFASCYADSTLKLVASITLTLNLNIIHLLPWIA</sequence>
<reference evidence="1" key="1">
    <citation type="journal article" date="2019" name="Environ. Microbiol.">
        <title>Fungal ecological strategies reflected in gene transcription - a case study of two litter decomposers.</title>
        <authorList>
            <person name="Barbi F."/>
            <person name="Kohler A."/>
            <person name="Barry K."/>
            <person name="Baskaran P."/>
            <person name="Daum C."/>
            <person name="Fauchery L."/>
            <person name="Ihrmark K."/>
            <person name="Kuo A."/>
            <person name="LaButti K."/>
            <person name="Lipzen A."/>
            <person name="Morin E."/>
            <person name="Grigoriev I.V."/>
            <person name="Henrissat B."/>
            <person name="Lindahl B."/>
            <person name="Martin F."/>
        </authorList>
    </citation>
    <scope>NUCLEOTIDE SEQUENCE</scope>
    <source>
        <strain evidence="1">JB14</strain>
    </source>
</reference>
<dbReference type="Proteomes" id="UP000799118">
    <property type="component" value="Unassembled WGS sequence"/>
</dbReference>
<dbReference type="AlphaFoldDB" id="A0A6A4HGG0"/>